<dbReference type="GO" id="GO:0045180">
    <property type="term" value="C:basal cortex"/>
    <property type="evidence" value="ECO:0007669"/>
    <property type="project" value="TreeGrafter"/>
</dbReference>
<dbReference type="SUPFAM" id="SSF48371">
    <property type="entry name" value="ARM repeat"/>
    <property type="match status" value="2"/>
</dbReference>
<dbReference type="FunFam" id="1.25.10.10:FF:000005">
    <property type="entry name" value="CLIP-associating protein 1 isoform 2"/>
    <property type="match status" value="1"/>
</dbReference>
<evidence type="ECO:0000256" key="1">
    <source>
        <dbReference type="ARBA" id="ARBA00004245"/>
    </source>
</evidence>
<feature type="compositionally biased region" description="Polar residues" evidence="6">
    <location>
        <begin position="1188"/>
        <end position="1199"/>
    </location>
</feature>
<keyword evidence="2" id="KW-0963">Cytoplasm</keyword>
<dbReference type="GO" id="GO:0072686">
    <property type="term" value="C:mitotic spindle"/>
    <property type="evidence" value="ECO:0007669"/>
    <property type="project" value="TreeGrafter"/>
</dbReference>
<dbReference type="GO" id="GO:0090307">
    <property type="term" value="P:mitotic spindle assembly"/>
    <property type="evidence" value="ECO:0007669"/>
    <property type="project" value="TreeGrafter"/>
</dbReference>
<feature type="region of interest" description="Disordered" evidence="6">
    <location>
        <begin position="1159"/>
        <end position="1240"/>
    </location>
</feature>
<feature type="compositionally biased region" description="Low complexity" evidence="6">
    <location>
        <begin position="1208"/>
        <end position="1218"/>
    </location>
</feature>
<sequence length="1479" mass="163252">MGENDNMDYFYQQILQKDVTCRLQVGPDLIDYLNDPQRSLDVEQDKSRLDKTIDELTGWVNSSNFKVALLGIDIVAAFVDRLNERFRGYVGTVVPALVDRLGDSKDQVREQSQAVILKLMEQSANPMFVWERLFTGFKHKNFRSREGVCFCLVATLNTFGAKPLSLSKIVPFLCTLTGDQNPQVREAAIVSLVDVYRHVGERVRADLSKSGLPQQRLQLILGRFDDMLHSGNVSFSQDRSFDDDDSVDGSRPSSAQAFKVPKVPKKQEARRPSATGAKLTGSSKERAGAVDEEDFVKAFTDVPTVQIYSSRDLEDNLNKIREILSDDKHDWDQRANALKKVRSLLVAGATEYDCFFQHLRLLDSAFKLSAKDLRSQVVREACITVAYLSTLLGNKYDHGAEAIVPVLFNLIPNCAKIMASSGAAALRCIIRHTHVPRLIPLITSNCTSKSVSVRRRGYEFLELLLQEWQTHSLERHTSVLVECIKKGIQDADSEARVEARKAYWGLQAHFPAEAESLYSSLEPSYQKTLQSCLKSSGSVASLPQSDRSSSSSQESLNRPLASKWSAAPGRVPAKSTGSPVSLQRSRSDVDVTAAAGAASRQAGGAARRPAGSYASLDDASDKMDGRLRNKQTLSTVTPQTDSRGRSRTKMVSQSQPGSRSGSPGRVLNSTALSMLSTAPRSIGTGAQRRSRIPRSQGASRDSSPTRLSVAPSSLTHIYNGSKGGRVSRIPRPSVSQGCSREASRESSRDASPVRSFGPLASRHYSRSTGALHVVEAFGAAGLGISQSSHLSSSVSAMRVLNPGSDVEEALADALKKPARRRYEQYGMYSDDDANSDASSACSERSYSSRNGSSIPTYMRQTEDVAEVLNRCASANWSERKEGLMGLQTLLKNQRTLSRVELKRLCEIFTRMFADPHSKRVFSMFLETLVDFIGVHKEDLVDWLFVLLTQLLKKMGADLLGSVQSKVQRALDVTRESFPNEHQFTILMRFTVDQTQTPNLKVKVAILRYIETLTMQMEPTDFSNSSETRLAVSRIITWTTEPKSADVRKAAQAVLIALFQLNTPEFTMLLGALPKTFQDGATRLLQNHLRNTGNTAQAQTGSPLLRHTPRSPAGWTSPLTSPTNTSQTLSPSAFDYDTENMNSEEIYSSLRGMSEAIQSFSVRSQEDMTDSPRRREGEEEAECGRTALDNKTSLLNTMPMLSSREHGVSSDSSLGSSSKNLKDSSFDSEGQPQSDDSGVDQSEAVAELLKELSNHSERVEERKAALCELMKLIRDTRTPTVWDEHFKTFLLLLLETLGDGEHVIRALALRVLKEILSRQPWRFKNYAELTIMKTLEAHKDPHKEVVRAAEETATMLANAINADQCIKVLCPIIQSADYPINLAAIKMLTKLMDQMPRENLLQLLPEVVPGLIQGYDNSESSVRKACVFCLVAIYSVIGEDLKPYLSQLAGSKLKLLNLYIKRAQSGSSSGDPPSESGPAP</sequence>
<evidence type="ECO:0000256" key="2">
    <source>
        <dbReference type="ARBA" id="ARBA00022490"/>
    </source>
</evidence>
<name>A0A6P8GU40_CLUHA</name>
<dbReference type="Pfam" id="PF12348">
    <property type="entry name" value="CLASP_N"/>
    <property type="match status" value="1"/>
</dbReference>
<feature type="region of interest" description="Disordered" evidence="6">
    <location>
        <begin position="538"/>
        <end position="760"/>
    </location>
</feature>
<dbReference type="GO" id="GO:1902903">
    <property type="term" value="P:regulation of supramolecular fiber organization"/>
    <property type="evidence" value="ECO:0007669"/>
    <property type="project" value="UniProtKB-ARBA"/>
</dbReference>
<feature type="compositionally biased region" description="Low complexity" evidence="6">
    <location>
        <begin position="541"/>
        <end position="559"/>
    </location>
</feature>
<evidence type="ECO:0000313" key="9">
    <source>
        <dbReference type="RefSeq" id="XP_031442078.1"/>
    </source>
</evidence>
<dbReference type="GO" id="GO:0040001">
    <property type="term" value="P:establishment of mitotic spindle localization"/>
    <property type="evidence" value="ECO:0007669"/>
    <property type="project" value="TreeGrafter"/>
</dbReference>
<gene>
    <name evidence="9" type="primary">clasp2</name>
</gene>
<dbReference type="InterPro" id="IPR034085">
    <property type="entry name" value="TOG"/>
</dbReference>
<dbReference type="GO" id="GO:0008017">
    <property type="term" value="F:microtubule binding"/>
    <property type="evidence" value="ECO:0007669"/>
    <property type="project" value="TreeGrafter"/>
</dbReference>
<reference evidence="9" key="1">
    <citation type="submission" date="2025-08" db="UniProtKB">
        <authorList>
            <consortium name="RefSeq"/>
        </authorList>
    </citation>
    <scope>IDENTIFICATION</scope>
</reference>
<feature type="compositionally biased region" description="Low complexity" evidence="6">
    <location>
        <begin position="835"/>
        <end position="853"/>
    </location>
</feature>
<feature type="compositionally biased region" description="Low complexity" evidence="6">
    <location>
        <begin position="593"/>
        <end position="615"/>
    </location>
</feature>
<dbReference type="GO" id="GO:0005815">
    <property type="term" value="C:microtubule organizing center"/>
    <property type="evidence" value="ECO:0007669"/>
    <property type="project" value="TreeGrafter"/>
</dbReference>
<feature type="domain" description="TOG" evidence="7">
    <location>
        <begin position="309"/>
        <end position="542"/>
    </location>
</feature>
<feature type="region of interest" description="Disordered" evidence="6">
    <location>
        <begin position="828"/>
        <end position="853"/>
    </location>
</feature>
<evidence type="ECO:0000256" key="3">
    <source>
        <dbReference type="ARBA" id="ARBA00022737"/>
    </source>
</evidence>
<feature type="domain" description="TOG" evidence="7">
    <location>
        <begin position="8"/>
        <end position="234"/>
    </location>
</feature>
<feature type="compositionally biased region" description="Polar residues" evidence="6">
    <location>
        <begin position="696"/>
        <end position="718"/>
    </location>
</feature>
<feature type="compositionally biased region" description="Polar residues" evidence="6">
    <location>
        <begin position="1229"/>
        <end position="1239"/>
    </location>
</feature>
<feature type="domain" description="TOG" evidence="7">
    <location>
        <begin position="1233"/>
        <end position="1468"/>
    </location>
</feature>
<dbReference type="Pfam" id="PF10274">
    <property type="entry name" value="ParcG"/>
    <property type="match status" value="1"/>
</dbReference>
<evidence type="ECO:0000313" key="8">
    <source>
        <dbReference type="Proteomes" id="UP000515152"/>
    </source>
</evidence>
<dbReference type="Gene3D" id="1.25.10.10">
    <property type="entry name" value="Leucine-rich Repeat Variant"/>
    <property type="match status" value="4"/>
</dbReference>
<dbReference type="CTD" id="23122"/>
<evidence type="ECO:0000256" key="6">
    <source>
        <dbReference type="SAM" id="MobiDB-lite"/>
    </source>
</evidence>
<keyword evidence="8" id="KW-1185">Reference proteome</keyword>
<feature type="region of interest" description="Disordered" evidence="6">
    <location>
        <begin position="1093"/>
        <end position="1136"/>
    </location>
</feature>
<feature type="region of interest" description="Disordered" evidence="6">
    <location>
        <begin position="235"/>
        <end position="286"/>
    </location>
</feature>
<dbReference type="Proteomes" id="UP000515152">
    <property type="component" value="Chromosome 19"/>
</dbReference>
<feature type="compositionally biased region" description="Low complexity" evidence="6">
    <location>
        <begin position="652"/>
        <end position="665"/>
    </location>
</feature>
<feature type="compositionally biased region" description="Polar residues" evidence="6">
    <location>
        <begin position="575"/>
        <end position="584"/>
    </location>
</feature>
<dbReference type="GeneID" id="105907657"/>
<comment type="subcellular location">
    <subcellularLocation>
        <location evidence="1">Cytoplasm</location>
        <location evidence="1">Cytoskeleton</location>
    </subcellularLocation>
</comment>
<dbReference type="PANTHER" id="PTHR21567:SF30">
    <property type="entry name" value="CLIP-ASSOCIATING PROTEIN 2"/>
    <property type="match status" value="1"/>
</dbReference>
<dbReference type="InterPro" id="IPR011989">
    <property type="entry name" value="ARM-like"/>
</dbReference>
<protein>
    <submittedName>
        <fullName evidence="9">CLIP-associating protein 2 isoform X13</fullName>
    </submittedName>
</protein>
<evidence type="ECO:0000256" key="5">
    <source>
        <dbReference type="PROSITE-ProRule" id="PRU00103"/>
    </source>
</evidence>
<dbReference type="PROSITE" id="PS50077">
    <property type="entry name" value="HEAT_REPEAT"/>
    <property type="match status" value="1"/>
</dbReference>
<dbReference type="GO" id="GO:0000776">
    <property type="term" value="C:kinetochore"/>
    <property type="evidence" value="ECO:0007669"/>
    <property type="project" value="TreeGrafter"/>
</dbReference>
<feature type="compositionally biased region" description="Basic and acidic residues" evidence="6">
    <location>
        <begin position="1163"/>
        <end position="1176"/>
    </location>
</feature>
<feature type="compositionally biased region" description="Polar residues" evidence="6">
    <location>
        <begin position="630"/>
        <end position="641"/>
    </location>
</feature>
<evidence type="ECO:0000256" key="4">
    <source>
        <dbReference type="ARBA" id="ARBA00023212"/>
    </source>
</evidence>
<keyword evidence="4" id="KW-0206">Cytoskeleton</keyword>
<dbReference type="InterPro" id="IPR016024">
    <property type="entry name" value="ARM-type_fold"/>
</dbReference>
<dbReference type="GO" id="GO:0031110">
    <property type="term" value="P:regulation of microtubule polymerization or depolymerization"/>
    <property type="evidence" value="ECO:0007669"/>
    <property type="project" value="UniProtKB-ARBA"/>
</dbReference>
<feature type="repeat" description="HEAT" evidence="5">
    <location>
        <begin position="169"/>
        <end position="207"/>
    </location>
</feature>
<dbReference type="FunFam" id="1.25.10.10:FF:000001">
    <property type="entry name" value="CLIP-associating protein 1 isoform 2"/>
    <property type="match status" value="1"/>
</dbReference>
<proteinExistence type="predicted"/>
<dbReference type="InterPro" id="IPR024395">
    <property type="entry name" value="CLASP_N_dom"/>
</dbReference>
<dbReference type="InterPro" id="IPR019399">
    <property type="entry name" value="Parkin_co-regulated_protein"/>
</dbReference>
<accession>A0A6P8GU40</accession>
<evidence type="ECO:0000259" key="7">
    <source>
        <dbReference type="SMART" id="SM01349"/>
    </source>
</evidence>
<keyword evidence="3" id="KW-0677">Repeat</keyword>
<dbReference type="PANTHER" id="PTHR21567">
    <property type="entry name" value="CLASP"/>
    <property type="match status" value="1"/>
</dbReference>
<dbReference type="SMART" id="SM01349">
    <property type="entry name" value="TOG"/>
    <property type="match status" value="4"/>
</dbReference>
<feature type="compositionally biased region" description="Polar residues" evidence="6">
    <location>
        <begin position="1116"/>
        <end position="1130"/>
    </location>
</feature>
<dbReference type="InterPro" id="IPR021133">
    <property type="entry name" value="HEAT_type_2"/>
</dbReference>
<dbReference type="GO" id="GO:0005881">
    <property type="term" value="C:cytoplasmic microtubule"/>
    <property type="evidence" value="ECO:0007669"/>
    <property type="project" value="TreeGrafter"/>
</dbReference>
<feature type="compositionally biased region" description="Polar residues" evidence="6">
    <location>
        <begin position="667"/>
        <end position="679"/>
    </location>
</feature>
<dbReference type="InterPro" id="IPR048491">
    <property type="entry name" value="XMAP215_CLASP_TOG"/>
</dbReference>
<dbReference type="RefSeq" id="XP_031442078.1">
    <property type="nucleotide sequence ID" value="XM_031586218.2"/>
</dbReference>
<dbReference type="Pfam" id="PF21041">
    <property type="entry name" value="XMAP215_CLASP_TOG"/>
    <property type="match status" value="1"/>
</dbReference>
<organism evidence="8 9">
    <name type="scientific">Clupea harengus</name>
    <name type="common">Atlantic herring</name>
    <dbReference type="NCBI Taxonomy" id="7950"/>
    <lineage>
        <taxon>Eukaryota</taxon>
        <taxon>Metazoa</taxon>
        <taxon>Chordata</taxon>
        <taxon>Craniata</taxon>
        <taxon>Vertebrata</taxon>
        <taxon>Euteleostomi</taxon>
        <taxon>Actinopterygii</taxon>
        <taxon>Neopterygii</taxon>
        <taxon>Teleostei</taxon>
        <taxon>Clupei</taxon>
        <taxon>Clupeiformes</taxon>
        <taxon>Clupeoidei</taxon>
        <taxon>Clupeidae</taxon>
        <taxon>Clupea</taxon>
    </lineage>
</organism>
<feature type="domain" description="TOG" evidence="7">
    <location>
        <begin position="856"/>
        <end position="1094"/>
    </location>
</feature>
<dbReference type="GO" id="GO:0005876">
    <property type="term" value="C:spindle microtubule"/>
    <property type="evidence" value="ECO:0007669"/>
    <property type="project" value="TreeGrafter"/>
</dbReference>